<name>A0A6V7PPK9_ANACO</name>
<dbReference type="PANTHER" id="PTHR46398:SF8">
    <property type="entry name" value="FUNGAL LIPASE-LIKE DOMAIN-CONTAINING PROTEIN"/>
    <property type="match status" value="1"/>
</dbReference>
<dbReference type="EMBL" id="LR862150">
    <property type="protein sequence ID" value="CAD1832598.1"/>
    <property type="molecule type" value="Genomic_DNA"/>
</dbReference>
<sequence>MHPSVLRLSLTPIPILIIIITVVAANENRYVGVVRGGVRGVRRLRALGVAALRPHGGGRQRRVAARLAAEFAAVPRACRAALAAYEPDLARPCWAPAATAAYDIDPSAVAKRVAAPRCCPPYLVFADHPRRELVLAVRGLDLVRNADYRHGRSHPFDGGFVHRGLFRAAVWLLDREGETLSRLAREGGEDYSLVLVGHSLGAGVAALAAAPVVNHPDRFGGIPRNRVRCYAVAPPRCMSLDLAVKYADVIHSVVLQASQIPQFFRILYYLRKASILSFSFGLRLSVQTYVIIIKQHHGNPSFIAFRSLPCLLFFVCMRDTFTSEERKLKDPTRLYAPGRMFHIVERKFCRCGRFPPEVRTAIPVEGRFEHIVLSCNAIFDHGIIWTEREAQKALELMEQREEATTPPPHQSMERTQFLARERSDAVEIATRLNAEQQMRLSEEESTRDIISGASSCSDFSSSSGRCDWDEMVEKLLINTNESDDLTCVQNIDISCCNNWDYS</sequence>
<evidence type="ECO:0000256" key="1">
    <source>
        <dbReference type="SAM" id="SignalP"/>
    </source>
</evidence>
<dbReference type="PANTHER" id="PTHR46398">
    <property type="entry name" value="ALPHA/BETA-HYDROLASES SUPERFAMILY PROTEIN"/>
    <property type="match status" value="1"/>
</dbReference>
<evidence type="ECO:0000313" key="3">
    <source>
        <dbReference type="EMBL" id="CAD1832598.1"/>
    </source>
</evidence>
<organism evidence="3">
    <name type="scientific">Ananas comosus var. bracteatus</name>
    <name type="common">red pineapple</name>
    <dbReference type="NCBI Taxonomy" id="296719"/>
    <lineage>
        <taxon>Eukaryota</taxon>
        <taxon>Viridiplantae</taxon>
        <taxon>Streptophyta</taxon>
        <taxon>Embryophyta</taxon>
        <taxon>Tracheophyta</taxon>
        <taxon>Spermatophyta</taxon>
        <taxon>Magnoliopsida</taxon>
        <taxon>Liliopsida</taxon>
        <taxon>Poales</taxon>
        <taxon>Bromeliaceae</taxon>
        <taxon>Bromelioideae</taxon>
        <taxon>Ananas</taxon>
    </lineage>
</organism>
<evidence type="ECO:0000259" key="2">
    <source>
        <dbReference type="Pfam" id="PF01764"/>
    </source>
</evidence>
<reference evidence="3" key="1">
    <citation type="submission" date="2020-07" db="EMBL/GenBank/DDBJ databases">
        <authorList>
            <person name="Lin J."/>
        </authorList>
    </citation>
    <scope>NUCLEOTIDE SEQUENCE</scope>
</reference>
<dbReference type="InterPro" id="IPR002921">
    <property type="entry name" value="Fungal_lipase-type"/>
</dbReference>
<dbReference type="GO" id="GO:0006629">
    <property type="term" value="P:lipid metabolic process"/>
    <property type="evidence" value="ECO:0007669"/>
    <property type="project" value="InterPro"/>
</dbReference>
<protein>
    <recommendedName>
        <fullName evidence="2">Fungal lipase-type domain-containing protein</fullName>
    </recommendedName>
</protein>
<dbReference type="Gene3D" id="3.40.50.1820">
    <property type="entry name" value="alpha/beta hydrolase"/>
    <property type="match status" value="1"/>
</dbReference>
<gene>
    <name evidence="3" type="ORF">CB5_LOCUS15809</name>
</gene>
<accession>A0A6V7PPK9</accession>
<dbReference type="Pfam" id="PF01764">
    <property type="entry name" value="Lipase_3"/>
    <property type="match status" value="1"/>
</dbReference>
<proteinExistence type="predicted"/>
<keyword evidence="1" id="KW-0732">Signal</keyword>
<dbReference type="SUPFAM" id="SSF53474">
    <property type="entry name" value="alpha/beta-Hydrolases"/>
    <property type="match status" value="1"/>
</dbReference>
<feature type="domain" description="Fungal lipase-type" evidence="2">
    <location>
        <begin position="140"/>
        <end position="263"/>
    </location>
</feature>
<feature type="chain" id="PRO_5027839766" description="Fungal lipase-type domain-containing protein" evidence="1">
    <location>
        <begin position="26"/>
        <end position="502"/>
    </location>
</feature>
<dbReference type="AlphaFoldDB" id="A0A6V7PPK9"/>
<dbReference type="InterPro" id="IPR029058">
    <property type="entry name" value="AB_hydrolase_fold"/>
</dbReference>
<feature type="signal peptide" evidence="1">
    <location>
        <begin position="1"/>
        <end position="25"/>
    </location>
</feature>